<feature type="transmembrane region" description="Helical" evidence="1">
    <location>
        <begin position="12"/>
        <end position="39"/>
    </location>
</feature>
<dbReference type="Pfam" id="PF14209">
    <property type="entry name" value="DUF4321"/>
    <property type="match status" value="1"/>
</dbReference>
<gene>
    <name evidence="2" type="ORF">DXX99_06900</name>
</gene>
<dbReference type="OrthoDB" id="1787455at2"/>
<accession>A0A3D8P4A5</accession>
<evidence type="ECO:0000256" key="1">
    <source>
        <dbReference type="SAM" id="Phobius"/>
    </source>
</evidence>
<proteinExistence type="predicted"/>
<dbReference type="AlphaFoldDB" id="A0A3D8P4A5"/>
<keyword evidence="3" id="KW-1185">Reference proteome</keyword>
<protein>
    <submittedName>
        <fullName evidence="2">DUF4321 domain-containing protein</fullName>
    </submittedName>
</protein>
<sequence>MARGQRTQHDRGTFILMLFLGGLAGSILGEGLGAFFPFLKNTAAVGFGPATLDLHFCKCTLGFSLALGPATVLGLLAGYWAYRRI</sequence>
<keyword evidence="1" id="KW-0812">Transmembrane</keyword>
<dbReference type="InterPro" id="IPR025470">
    <property type="entry name" value="DUF4321"/>
</dbReference>
<dbReference type="EMBL" id="QSLN01000008">
    <property type="protein sequence ID" value="RDV82923.1"/>
    <property type="molecule type" value="Genomic_DNA"/>
</dbReference>
<organism evidence="2 3">
    <name type="scientific">Ammonifex thiophilus</name>
    <dbReference type="NCBI Taxonomy" id="444093"/>
    <lineage>
        <taxon>Bacteria</taxon>
        <taxon>Bacillati</taxon>
        <taxon>Bacillota</taxon>
        <taxon>Clostridia</taxon>
        <taxon>Thermoanaerobacterales</taxon>
        <taxon>Thermoanaerobacteraceae</taxon>
        <taxon>Ammonifex</taxon>
    </lineage>
</organism>
<evidence type="ECO:0000313" key="2">
    <source>
        <dbReference type="EMBL" id="RDV82923.1"/>
    </source>
</evidence>
<dbReference type="RefSeq" id="WP_115792764.1">
    <property type="nucleotide sequence ID" value="NZ_QSLN01000008.1"/>
</dbReference>
<keyword evidence="1" id="KW-0472">Membrane</keyword>
<reference evidence="2 3" key="1">
    <citation type="submission" date="2018-08" db="EMBL/GenBank/DDBJ databases">
        <title>Form III RuBisCO-mediated autotrophy in Thermodesulfobium bacteria.</title>
        <authorList>
            <person name="Toshchakov S.V."/>
            <person name="Kublanov I.V."/>
            <person name="Frolov E."/>
            <person name="Bonch-Osmolovskaya E.A."/>
            <person name="Tourova T.P."/>
            <person name="Chernych N.A."/>
            <person name="Lebedinsky A.V."/>
        </authorList>
    </citation>
    <scope>NUCLEOTIDE SEQUENCE [LARGE SCALE GENOMIC DNA]</scope>
    <source>
        <strain evidence="2 3">SR</strain>
    </source>
</reference>
<comment type="caution">
    <text evidence="2">The sequence shown here is derived from an EMBL/GenBank/DDBJ whole genome shotgun (WGS) entry which is preliminary data.</text>
</comment>
<dbReference type="Proteomes" id="UP000256329">
    <property type="component" value="Unassembled WGS sequence"/>
</dbReference>
<feature type="transmembrane region" description="Helical" evidence="1">
    <location>
        <begin position="61"/>
        <end position="82"/>
    </location>
</feature>
<evidence type="ECO:0000313" key="3">
    <source>
        <dbReference type="Proteomes" id="UP000256329"/>
    </source>
</evidence>
<name>A0A3D8P4A5_9THEO</name>
<keyword evidence="1" id="KW-1133">Transmembrane helix</keyword>